<dbReference type="InterPro" id="IPR054099">
    <property type="entry name" value="PSII_PsbQ_pln"/>
</dbReference>
<evidence type="ECO:0000256" key="3">
    <source>
        <dbReference type="ARBA" id="ARBA00022640"/>
    </source>
</evidence>
<dbReference type="Pfam" id="PF05757">
    <property type="entry name" value="PsbQ"/>
    <property type="match status" value="1"/>
</dbReference>
<evidence type="ECO:0000256" key="2">
    <source>
        <dbReference type="ARBA" id="ARBA00022528"/>
    </source>
</evidence>
<evidence type="ECO:0000313" key="8">
    <source>
        <dbReference type="EMBL" id="AKG62239.1"/>
    </source>
</evidence>
<evidence type="ECO:0000256" key="1">
    <source>
        <dbReference type="ARBA" id="ARBA00004622"/>
    </source>
</evidence>
<dbReference type="GO" id="GO:0009535">
    <property type="term" value="C:chloroplast thylakoid membrane"/>
    <property type="evidence" value="ECO:0007669"/>
    <property type="project" value="UniProtKB-SubCell"/>
</dbReference>
<dbReference type="InterPro" id="IPR008797">
    <property type="entry name" value="PSII_PsbQ"/>
</dbReference>
<keyword evidence="2" id="KW-0150">Chloroplast</keyword>
<accession>A0A0F7CYJ7</accession>
<comment type="subcellular location">
    <subcellularLocation>
        <location evidence="1">Plastid</location>
        <location evidence="1">Chloroplast thylakoid membrane</location>
        <topology evidence="1">Peripheral membrane protein</topology>
        <orientation evidence="1">Lumenal side</orientation>
    </subcellularLocation>
</comment>
<dbReference type="GO" id="GO:0009767">
    <property type="term" value="P:photosynthetic electron transport chain"/>
    <property type="evidence" value="ECO:0007669"/>
    <property type="project" value="TreeGrafter"/>
</dbReference>
<keyword evidence="3" id="KW-0934">Plastid</keyword>
<evidence type="ECO:0000256" key="4">
    <source>
        <dbReference type="ARBA" id="ARBA00022946"/>
    </source>
</evidence>
<evidence type="ECO:0000256" key="5">
    <source>
        <dbReference type="ARBA" id="ARBA00023078"/>
    </source>
</evidence>
<keyword evidence="5" id="KW-0793">Thylakoid</keyword>
<comment type="similarity">
    <text evidence="7">Belongs to the PsbQ family.</text>
</comment>
<dbReference type="PANTHER" id="PTHR33399:SF5">
    <property type="entry name" value="PHOTOSYNTHETIC NDH SUBUNIT OF LUMENAL LOCATION 2, CHLOROPLASTIC"/>
    <property type="match status" value="1"/>
</dbReference>
<gene>
    <name evidence="8" type="primary">2</name>
    <name evidence="8" type="synonym">PQL1</name>
</gene>
<keyword evidence="6" id="KW-0472">Membrane</keyword>
<evidence type="ECO:0000256" key="7">
    <source>
        <dbReference type="ARBA" id="ARBA00035649"/>
    </source>
</evidence>
<dbReference type="Gene3D" id="1.20.120.290">
    <property type="entry name" value="Oxygen-evolving enhancer protein 3 (PsbQ), four-helix up-down bundle"/>
    <property type="match status" value="1"/>
</dbReference>
<sequence>MSTSSATVLLRAHAAETPQTHRRRPIVRAASSQENVASRRKLIVTTFLGTSVGLVGLHATTPKPSLADQEEQKWGTRSFLLEKFFQPGLSPEDAVVRIRQTAEGLHSLREMVDTMSWRYIIFYIRVKQSYLSQDLKNAMSTLPQGRRKDYVQMANELVHNMAEFDNYVRTPKVYESYLFYEKTLESIDRVVALL</sequence>
<dbReference type="GO" id="GO:0005509">
    <property type="term" value="F:calcium ion binding"/>
    <property type="evidence" value="ECO:0007669"/>
    <property type="project" value="InterPro"/>
</dbReference>
<keyword evidence="4" id="KW-0809">Transit peptide</keyword>
<reference evidence="8" key="1">
    <citation type="journal article" date="2015" name="BMC Plant Biol.">
        <title>NDH expression marks major transitions in plant evolution and reveals coordinate intracellular gene loss.</title>
        <authorList>
            <person name="Ruhlman T.A."/>
            <person name="Chang W.J."/>
            <person name="Chen J.J."/>
            <person name="Huang Y.T."/>
            <person name="Chan M.T."/>
            <person name="Zhang J."/>
            <person name="Liao D.C."/>
            <person name="Blazier J.C."/>
            <person name="Jin X."/>
            <person name="Shih M.C."/>
            <person name="Jansen R.K."/>
            <person name="Lin C.S."/>
        </authorList>
    </citation>
    <scope>NUCLEOTIDE SEQUENCE</scope>
</reference>
<proteinExistence type="evidence at transcript level"/>
<dbReference type="GO" id="GO:0009654">
    <property type="term" value="C:photosystem II oxygen evolving complex"/>
    <property type="evidence" value="ECO:0007669"/>
    <property type="project" value="InterPro"/>
</dbReference>
<organism evidence="8">
    <name type="scientific">Pelargonium dichondrifolium</name>
    <dbReference type="NCBI Taxonomy" id="73194"/>
    <lineage>
        <taxon>Eukaryota</taxon>
        <taxon>Viridiplantae</taxon>
        <taxon>Streptophyta</taxon>
        <taxon>Embryophyta</taxon>
        <taxon>Tracheophyta</taxon>
        <taxon>Spermatophyta</taxon>
        <taxon>Magnoliopsida</taxon>
        <taxon>eudicotyledons</taxon>
        <taxon>Gunneridae</taxon>
        <taxon>Pentapetalae</taxon>
        <taxon>rosids</taxon>
        <taxon>malvids</taxon>
        <taxon>Geraniales</taxon>
        <taxon>Geraniaceae</taxon>
        <taxon>Pelargonium</taxon>
    </lineage>
</organism>
<dbReference type="EMBL" id="KM584139">
    <property type="protein sequence ID" value="AKG62239.1"/>
    <property type="molecule type" value="mRNA"/>
</dbReference>
<name>A0A0F7CYJ7_9ROSI</name>
<dbReference type="AlphaFoldDB" id="A0A0F7CYJ7"/>
<dbReference type="PANTHER" id="PTHR33399">
    <property type="entry name" value="OXYGEN-EVOLVING ENHANCER PROTEIN 3-1, CHLOROPLASTIC"/>
    <property type="match status" value="1"/>
</dbReference>
<dbReference type="GO" id="GO:0019898">
    <property type="term" value="C:extrinsic component of membrane"/>
    <property type="evidence" value="ECO:0007669"/>
    <property type="project" value="InterPro"/>
</dbReference>
<evidence type="ECO:0000256" key="6">
    <source>
        <dbReference type="ARBA" id="ARBA00023136"/>
    </source>
</evidence>
<dbReference type="InterPro" id="IPR023222">
    <property type="entry name" value="PsbQ-like_dom_sf"/>
</dbReference>
<protein>
    <submittedName>
        <fullName evidence="8">Photosynthetic NDH subcomplex L 2</fullName>
    </submittedName>
</protein>
<dbReference type="SUPFAM" id="SSF101112">
    <property type="entry name" value="Oxygen-evolving enhancer protein 3"/>
    <property type="match status" value="1"/>
</dbReference>